<feature type="transmembrane region" description="Helical" evidence="2">
    <location>
        <begin position="6"/>
        <end position="23"/>
    </location>
</feature>
<dbReference type="Proteomes" id="UP001597128">
    <property type="component" value="Unassembled WGS sequence"/>
</dbReference>
<keyword evidence="4" id="KW-1185">Reference proteome</keyword>
<protein>
    <submittedName>
        <fullName evidence="3">Uncharacterized protein</fullName>
    </submittedName>
</protein>
<feature type="compositionally biased region" description="Polar residues" evidence="1">
    <location>
        <begin position="100"/>
        <end position="110"/>
    </location>
</feature>
<keyword evidence="2" id="KW-0472">Membrane</keyword>
<comment type="caution">
    <text evidence="3">The sequence shown here is derived from an EMBL/GenBank/DDBJ whole genome shotgun (WGS) entry which is preliminary data.</text>
</comment>
<evidence type="ECO:0000256" key="2">
    <source>
        <dbReference type="SAM" id="Phobius"/>
    </source>
</evidence>
<keyword evidence="2" id="KW-0812">Transmembrane</keyword>
<feature type="region of interest" description="Disordered" evidence="1">
    <location>
        <begin position="45"/>
        <end position="122"/>
    </location>
</feature>
<evidence type="ECO:0000256" key="1">
    <source>
        <dbReference type="SAM" id="MobiDB-lite"/>
    </source>
</evidence>
<keyword evidence="2" id="KW-1133">Transmembrane helix</keyword>
<evidence type="ECO:0000313" key="4">
    <source>
        <dbReference type="Proteomes" id="UP001597128"/>
    </source>
</evidence>
<reference evidence="4" key="1">
    <citation type="journal article" date="2019" name="Int. J. Syst. Evol. Microbiol.">
        <title>The Global Catalogue of Microorganisms (GCM) 10K type strain sequencing project: providing services to taxonomists for standard genome sequencing and annotation.</title>
        <authorList>
            <consortium name="The Broad Institute Genomics Platform"/>
            <consortium name="The Broad Institute Genome Sequencing Center for Infectious Disease"/>
            <person name="Wu L."/>
            <person name="Ma J."/>
        </authorList>
    </citation>
    <scope>NUCLEOTIDE SEQUENCE [LARGE SCALE GENOMIC DNA]</scope>
    <source>
        <strain evidence="4">CCUG 58412</strain>
    </source>
</reference>
<dbReference type="RefSeq" id="WP_379055477.1">
    <property type="nucleotide sequence ID" value="NZ_JBHTKB010000001.1"/>
</dbReference>
<feature type="compositionally biased region" description="Basic and acidic residues" evidence="1">
    <location>
        <begin position="112"/>
        <end position="122"/>
    </location>
</feature>
<sequence length="226" mass="24853">MEIGKLNIVLIGLIVIILITLIAKEDVTSSPLASQEVRVQTVTTPEIAALEPQDTTPEPVAQPEPAKSELKTPAKPRKKPEAASPVVEHSRPAELAAGSPASNAEATPENNPRAETEHTLQKEPSRNILVFNIWSLSELRLRGTFTKLINDGSAPPAIVDARKKEYLTFVNKRTHKCGELHNKFASNINTVEKLNFKEKDVEILECHTAENINELNKLNDSAPYDS</sequence>
<accession>A0ABW3F7W1</accession>
<dbReference type="EMBL" id="JBHTKB010000001">
    <property type="protein sequence ID" value="MFD0912492.1"/>
    <property type="molecule type" value="Genomic_DNA"/>
</dbReference>
<name>A0ABW3F7W1_9PROT</name>
<organism evidence="3 4">
    <name type="scientific">Methylophilus luteus</name>
    <dbReference type="NCBI Taxonomy" id="640108"/>
    <lineage>
        <taxon>Bacteria</taxon>
        <taxon>Pseudomonadati</taxon>
        <taxon>Pseudomonadota</taxon>
        <taxon>Betaproteobacteria</taxon>
        <taxon>Nitrosomonadales</taxon>
        <taxon>Methylophilaceae</taxon>
        <taxon>Methylophilus</taxon>
    </lineage>
</organism>
<proteinExistence type="predicted"/>
<gene>
    <name evidence="3" type="ORF">ACFQ1Z_02925</name>
</gene>
<evidence type="ECO:0000313" key="3">
    <source>
        <dbReference type="EMBL" id="MFD0912492.1"/>
    </source>
</evidence>